<dbReference type="Proteomes" id="UP000000689">
    <property type="component" value="Chromosome 4"/>
</dbReference>
<dbReference type="HOGENOM" id="CLU_062974_1_0_1"/>
<dbReference type="KEGG" id="ndi:NDAI_0D03870"/>
<dbReference type="EMBL" id="HE580270">
    <property type="protein sequence ID" value="CCD24701.1"/>
    <property type="molecule type" value="Genomic_DNA"/>
</dbReference>
<proteinExistence type="inferred from homology"/>
<dbReference type="InterPro" id="IPR026564">
    <property type="entry name" value="Transcrip_reg_TACO1-like_dom3"/>
</dbReference>
<dbReference type="OMA" id="FGPGGCM"/>
<dbReference type="InterPro" id="IPR017856">
    <property type="entry name" value="Integrase-like_N"/>
</dbReference>
<dbReference type="eggNOG" id="KOG2972">
    <property type="taxonomic scope" value="Eukaryota"/>
</dbReference>
<evidence type="ECO:0008006" key="6">
    <source>
        <dbReference type="Google" id="ProtNLM"/>
    </source>
</evidence>
<dbReference type="AlphaFoldDB" id="G0WA90"/>
<feature type="domain" description="TACO1/YebC-like second and third" evidence="2">
    <location>
        <begin position="117"/>
        <end position="306"/>
    </location>
</feature>
<evidence type="ECO:0000313" key="5">
    <source>
        <dbReference type="Proteomes" id="UP000000689"/>
    </source>
</evidence>
<dbReference type="GeneID" id="11495001"/>
<dbReference type="STRING" id="1071378.G0WA90"/>
<dbReference type="SUPFAM" id="SSF75625">
    <property type="entry name" value="YebC-like"/>
    <property type="match status" value="1"/>
</dbReference>
<evidence type="ECO:0000259" key="3">
    <source>
        <dbReference type="Pfam" id="PF20772"/>
    </source>
</evidence>
<dbReference type="RefSeq" id="XP_003669944.1">
    <property type="nucleotide sequence ID" value="XM_003669896.1"/>
</dbReference>
<evidence type="ECO:0000256" key="1">
    <source>
        <dbReference type="ARBA" id="ARBA00008724"/>
    </source>
</evidence>
<evidence type="ECO:0000313" key="4">
    <source>
        <dbReference type="EMBL" id="CCD24701.1"/>
    </source>
</evidence>
<feature type="domain" description="TACO1/YebC-like N-terminal" evidence="3">
    <location>
        <begin position="39"/>
        <end position="103"/>
    </location>
</feature>
<dbReference type="PANTHER" id="PTHR12532:SF0">
    <property type="entry name" value="TRANSLATIONAL ACTIVATOR OF CYTOCHROME C OXIDASE 1"/>
    <property type="match status" value="1"/>
</dbReference>
<keyword evidence="5" id="KW-1185">Reference proteome</keyword>
<name>G0WA90_NAUDC</name>
<comment type="similarity">
    <text evidence="1">Belongs to the TACO1 family.</text>
</comment>
<sequence>MLQRILKRGPCYVKRTAQALGLASRTFNTLNNITHSGHNKWSTIKHQKMKNDAIKNKAANKISLQITSAVKANDTTSLNNLVELAMKSNIPKRVVENAINKGKIGTIGDGSENNNLCMYEGIGPGGVAFVVECSTDNKNRTVGLVRSAFLKANGSMTPTSYLFDVKGYLLVVPPKELDNEEKVFEKSIEIDGIEDIELLKGEEEGDENRDSTTIRSVSDTKQGVDNNENLAGEKYYEIIVGDPADTSQVANELQREGFTIEQQIGNKYIAKDDMKVNIDDENVMERLQKLISQLEAIDEFRGFYTNCDAVQQSFKTPLAQA</sequence>
<dbReference type="Pfam" id="PF01709">
    <property type="entry name" value="Transcrip_reg"/>
    <property type="match status" value="1"/>
</dbReference>
<dbReference type="Gene3D" id="3.30.70.980">
    <property type="match status" value="2"/>
</dbReference>
<dbReference type="Pfam" id="PF20772">
    <property type="entry name" value="TACO1_YebC_N"/>
    <property type="match status" value="1"/>
</dbReference>
<accession>G0WA90</accession>
<dbReference type="Gene3D" id="1.10.10.200">
    <property type="match status" value="1"/>
</dbReference>
<organism evidence="4 5">
    <name type="scientific">Naumovozyma dairenensis (strain ATCC 10597 / BCRC 20456 / CBS 421 / NBRC 0211 / NRRL Y-12639)</name>
    <name type="common">Saccharomyces dairenensis</name>
    <dbReference type="NCBI Taxonomy" id="1071378"/>
    <lineage>
        <taxon>Eukaryota</taxon>
        <taxon>Fungi</taxon>
        <taxon>Dikarya</taxon>
        <taxon>Ascomycota</taxon>
        <taxon>Saccharomycotina</taxon>
        <taxon>Saccharomycetes</taxon>
        <taxon>Saccharomycetales</taxon>
        <taxon>Saccharomycetaceae</taxon>
        <taxon>Naumovozyma</taxon>
    </lineage>
</organism>
<gene>
    <name evidence="4" type="primary">NDAI0D03870</name>
    <name evidence="4" type="ordered locus">NDAI_0D03870</name>
</gene>
<dbReference type="OrthoDB" id="2017544at2759"/>
<reference evidence="4 5" key="1">
    <citation type="journal article" date="2011" name="Proc. Natl. Acad. Sci. U.S.A.">
        <title>Evolutionary erosion of yeast sex chromosomes by mating-type switching accidents.</title>
        <authorList>
            <person name="Gordon J.L."/>
            <person name="Armisen D."/>
            <person name="Proux-Wera E."/>
            <person name="Oheigeartaigh S.S."/>
            <person name="Byrne K.P."/>
            <person name="Wolfe K.H."/>
        </authorList>
    </citation>
    <scope>NUCLEOTIDE SEQUENCE [LARGE SCALE GENOMIC DNA]</scope>
    <source>
        <strain evidence="5">ATCC 10597 / BCRC 20456 / CBS 421 / NBRC 0211 / NRRL Y-12639</strain>
    </source>
</reference>
<dbReference type="PANTHER" id="PTHR12532">
    <property type="entry name" value="TRANSLATIONAL ACTIVATOR OF CYTOCHROME C OXIDASE 1"/>
    <property type="match status" value="1"/>
</dbReference>
<dbReference type="InterPro" id="IPR049083">
    <property type="entry name" value="TACO1_YebC_N"/>
</dbReference>
<dbReference type="InterPro" id="IPR048300">
    <property type="entry name" value="TACO1_YebC-like_2nd/3rd_dom"/>
</dbReference>
<dbReference type="InterPro" id="IPR002876">
    <property type="entry name" value="Transcrip_reg_TACO1-like"/>
</dbReference>
<evidence type="ECO:0000259" key="2">
    <source>
        <dbReference type="Pfam" id="PF01709"/>
    </source>
</evidence>
<dbReference type="InterPro" id="IPR029072">
    <property type="entry name" value="YebC-like"/>
</dbReference>
<dbReference type="GO" id="GO:0005739">
    <property type="term" value="C:mitochondrion"/>
    <property type="evidence" value="ECO:0007669"/>
    <property type="project" value="TreeGrafter"/>
</dbReference>
<protein>
    <recommendedName>
        <fullName evidence="6">Transcriptional regulatory protein</fullName>
    </recommendedName>
</protein>